<dbReference type="EMBL" id="JACBYF010000001">
    <property type="protein sequence ID" value="NYS46592.1"/>
    <property type="molecule type" value="Genomic_DNA"/>
</dbReference>
<comment type="caution">
    <text evidence="1">The sequence shown here is derived from an EMBL/GenBank/DDBJ whole genome shotgun (WGS) entry which is preliminary data.</text>
</comment>
<protein>
    <recommendedName>
        <fullName evidence="3">HTH cro/C1-type domain-containing protein</fullName>
    </recommendedName>
</protein>
<dbReference type="RefSeq" id="WP_179939597.1">
    <property type="nucleotide sequence ID" value="NZ_JACBYF010000001.1"/>
</dbReference>
<dbReference type="Proteomes" id="UP000531840">
    <property type="component" value="Unassembled WGS sequence"/>
</dbReference>
<reference evidence="1 2" key="1">
    <citation type="submission" date="2020-07" db="EMBL/GenBank/DDBJ databases">
        <title>MOT database genomes.</title>
        <authorList>
            <person name="Joseph S."/>
            <person name="Aduse-Opoku J."/>
            <person name="Hashim A."/>
            <person name="Wade W."/>
            <person name="Curtis M."/>
        </authorList>
    </citation>
    <scope>NUCLEOTIDE SEQUENCE [LARGE SCALE GENOMIC DNA]</scope>
    <source>
        <strain evidence="1 2">CIP 106318</strain>
    </source>
</reference>
<evidence type="ECO:0008006" key="3">
    <source>
        <dbReference type="Google" id="ProtNLM"/>
    </source>
</evidence>
<sequence length="75" mass="8798">MNKKQIKWDRSYLINKIADSNIEFSYLAKVLNISISVLINKLDGFTLFTIEEIKEIKRLFNLSVSEANSCFFNYN</sequence>
<evidence type="ECO:0000313" key="2">
    <source>
        <dbReference type="Proteomes" id="UP000531840"/>
    </source>
</evidence>
<name>A0ABX2SWQ4_9BACL</name>
<organism evidence="1 2">
    <name type="scientific">Gemelliphila palaticanis</name>
    <dbReference type="NCBI Taxonomy" id="81950"/>
    <lineage>
        <taxon>Bacteria</taxon>
        <taxon>Bacillati</taxon>
        <taxon>Bacillota</taxon>
        <taxon>Bacilli</taxon>
        <taxon>Bacillales</taxon>
        <taxon>Gemellaceae</taxon>
        <taxon>Gemelliphila</taxon>
    </lineage>
</organism>
<accession>A0ABX2SWQ4</accession>
<proteinExistence type="predicted"/>
<evidence type="ECO:0000313" key="1">
    <source>
        <dbReference type="EMBL" id="NYS46592.1"/>
    </source>
</evidence>
<gene>
    <name evidence="1" type="ORF">HZY85_00050</name>
</gene>
<keyword evidence="2" id="KW-1185">Reference proteome</keyword>